<accession>A0A4R5A706</accession>
<dbReference type="InterPro" id="IPR000639">
    <property type="entry name" value="Epox_hydrolase-like"/>
</dbReference>
<comment type="similarity">
    <text evidence="1">Belongs to the peptidase S33 family.</text>
</comment>
<dbReference type="RefSeq" id="WP_132104557.1">
    <property type="nucleotide sequence ID" value="NZ_SMLB01000026.1"/>
</dbReference>
<evidence type="ECO:0000313" key="6">
    <source>
        <dbReference type="EMBL" id="TDD67761.1"/>
    </source>
</evidence>
<gene>
    <name evidence="6" type="ORF">E1262_18215</name>
</gene>
<sequence>MTNATEIRPFHIAIPEADLAELRARLARTRWPAQLAGTGWERGVPVAYLKRLAEYWRDAFDWRAQEKALNAHPQFVTTIDGQDVHFLHVRSANDDATPLLLLHGWPGSVVEFLDLIPLLTGEFHLVVPSLPGYGFSGPVTAVGWTDGRSASALVELMDRLGYDRYGVQGGDVGGFLGPQIGRLAPDRVVGVHANAFVTFPSGDPADFAGLTEDEQRRVALFERFQEDGSGYLRLQGTRPRTVSYGLTDSPVAQLAWIVEKFQEWTDPAVELPEDAVDRDRLLANVSVYWFTATAASTAHSYYERFHDPAFWAPRDRSTVPTAVANFATDIAIRRFAERDHTIVRWTTFDRGGHFAAMEAPDSLAADVRAFFADLTR</sequence>
<organism evidence="6 7">
    <name type="scientific">Jiangella aurantiaca</name>
    <dbReference type="NCBI Taxonomy" id="2530373"/>
    <lineage>
        <taxon>Bacteria</taxon>
        <taxon>Bacillati</taxon>
        <taxon>Actinomycetota</taxon>
        <taxon>Actinomycetes</taxon>
        <taxon>Jiangellales</taxon>
        <taxon>Jiangellaceae</taxon>
        <taxon>Jiangella</taxon>
    </lineage>
</organism>
<dbReference type="InterPro" id="IPR016292">
    <property type="entry name" value="Epoxide_hydrolase"/>
</dbReference>
<feature type="domain" description="Epoxide hydrolase N-terminal" evidence="5">
    <location>
        <begin position="7"/>
        <end position="112"/>
    </location>
</feature>
<dbReference type="AlphaFoldDB" id="A0A4R5A706"/>
<feature type="active site" description="Proton acceptor" evidence="4">
    <location>
        <position position="353"/>
    </location>
</feature>
<dbReference type="InterPro" id="IPR010497">
    <property type="entry name" value="Epoxide_hydro_N"/>
</dbReference>
<dbReference type="OrthoDB" id="27092at2"/>
<feature type="active site" description="Nucleophile" evidence="4">
    <location>
        <position position="171"/>
    </location>
</feature>
<reference evidence="6 7" key="1">
    <citation type="submission" date="2019-02" db="EMBL/GenBank/DDBJ databases">
        <title>Draft genome sequences of novel Actinobacteria.</title>
        <authorList>
            <person name="Sahin N."/>
            <person name="Ay H."/>
            <person name="Saygin H."/>
        </authorList>
    </citation>
    <scope>NUCLEOTIDE SEQUENCE [LARGE SCALE GENOMIC DNA]</scope>
    <source>
        <strain evidence="6 7">8K307</strain>
    </source>
</reference>
<feature type="active site" description="Proton donor" evidence="4">
    <location>
        <position position="301"/>
    </location>
</feature>
<dbReference type="GO" id="GO:0097176">
    <property type="term" value="P:epoxide metabolic process"/>
    <property type="evidence" value="ECO:0007669"/>
    <property type="project" value="TreeGrafter"/>
</dbReference>
<dbReference type="Gene3D" id="3.40.50.1820">
    <property type="entry name" value="alpha/beta hydrolase"/>
    <property type="match status" value="1"/>
</dbReference>
<proteinExistence type="inferred from homology"/>
<keyword evidence="3 6" id="KW-0378">Hydrolase</keyword>
<evidence type="ECO:0000313" key="7">
    <source>
        <dbReference type="Proteomes" id="UP000295217"/>
    </source>
</evidence>
<evidence type="ECO:0000259" key="5">
    <source>
        <dbReference type="Pfam" id="PF06441"/>
    </source>
</evidence>
<evidence type="ECO:0000256" key="4">
    <source>
        <dbReference type="PIRSR" id="PIRSR001112-1"/>
    </source>
</evidence>
<keyword evidence="7" id="KW-1185">Reference proteome</keyword>
<dbReference type="PRINTS" id="PR00412">
    <property type="entry name" value="EPOXHYDRLASE"/>
</dbReference>
<evidence type="ECO:0000256" key="1">
    <source>
        <dbReference type="ARBA" id="ARBA00010088"/>
    </source>
</evidence>
<dbReference type="Pfam" id="PF06441">
    <property type="entry name" value="EHN"/>
    <property type="match status" value="1"/>
</dbReference>
<dbReference type="PANTHER" id="PTHR21661:SF35">
    <property type="entry name" value="EPOXIDE HYDROLASE"/>
    <property type="match status" value="1"/>
</dbReference>
<keyword evidence="2" id="KW-0058">Aromatic hydrocarbons catabolism</keyword>
<evidence type="ECO:0000256" key="3">
    <source>
        <dbReference type="ARBA" id="ARBA00022801"/>
    </source>
</evidence>
<dbReference type="Proteomes" id="UP000295217">
    <property type="component" value="Unassembled WGS sequence"/>
</dbReference>
<protein>
    <submittedName>
        <fullName evidence="6">Epoxide hydrolase</fullName>
    </submittedName>
</protein>
<evidence type="ECO:0000256" key="2">
    <source>
        <dbReference type="ARBA" id="ARBA00022797"/>
    </source>
</evidence>
<dbReference type="InterPro" id="IPR029058">
    <property type="entry name" value="AB_hydrolase_fold"/>
</dbReference>
<dbReference type="EMBL" id="SMLB01000026">
    <property type="protein sequence ID" value="TDD67761.1"/>
    <property type="molecule type" value="Genomic_DNA"/>
</dbReference>
<comment type="caution">
    <text evidence="6">The sequence shown here is derived from an EMBL/GenBank/DDBJ whole genome shotgun (WGS) entry which is preliminary data.</text>
</comment>
<dbReference type="PANTHER" id="PTHR21661">
    <property type="entry name" value="EPOXIDE HYDROLASE 1-RELATED"/>
    <property type="match status" value="1"/>
</dbReference>
<dbReference type="GO" id="GO:0004301">
    <property type="term" value="F:epoxide hydrolase activity"/>
    <property type="evidence" value="ECO:0007669"/>
    <property type="project" value="TreeGrafter"/>
</dbReference>
<dbReference type="SUPFAM" id="SSF53474">
    <property type="entry name" value="alpha/beta-Hydrolases"/>
    <property type="match status" value="1"/>
</dbReference>
<name>A0A4R5A706_9ACTN</name>
<dbReference type="PIRSF" id="PIRSF001112">
    <property type="entry name" value="Epoxide_hydrolase"/>
    <property type="match status" value="1"/>
</dbReference>